<accession>A0A9X0U582</accession>
<dbReference type="EMBL" id="JACHEB010000009">
    <property type="protein sequence ID" value="MBB5330276.1"/>
    <property type="molecule type" value="Genomic_DNA"/>
</dbReference>
<sequence length="49" mass="5408">MEIVAGIVGNIVGTLARYKARVDIARPFWRAMPAALLENIAGLLRVMLR</sequence>
<dbReference type="AlphaFoldDB" id="A0A9X0U582"/>
<protein>
    <submittedName>
        <fullName evidence="1">Membrane protein</fullName>
    </submittedName>
</protein>
<keyword evidence="2" id="KW-1185">Reference proteome</keyword>
<evidence type="ECO:0000313" key="2">
    <source>
        <dbReference type="Proteomes" id="UP000535182"/>
    </source>
</evidence>
<dbReference type="Proteomes" id="UP000535182">
    <property type="component" value="Unassembled WGS sequence"/>
</dbReference>
<gene>
    <name evidence="1" type="ORF">HDF14_003909</name>
</gene>
<proteinExistence type="predicted"/>
<organism evidence="1 2">
    <name type="scientific">Tunturiibacter gelidiferens</name>
    <dbReference type="NCBI Taxonomy" id="3069689"/>
    <lineage>
        <taxon>Bacteria</taxon>
        <taxon>Pseudomonadati</taxon>
        <taxon>Acidobacteriota</taxon>
        <taxon>Terriglobia</taxon>
        <taxon>Terriglobales</taxon>
        <taxon>Acidobacteriaceae</taxon>
        <taxon>Tunturiibacter</taxon>
    </lineage>
</organism>
<name>A0A9X0U582_9BACT</name>
<comment type="caution">
    <text evidence="1">The sequence shown here is derived from an EMBL/GenBank/DDBJ whole genome shotgun (WGS) entry which is preliminary data.</text>
</comment>
<evidence type="ECO:0000313" key="1">
    <source>
        <dbReference type="EMBL" id="MBB5330276.1"/>
    </source>
</evidence>
<reference evidence="1 2" key="1">
    <citation type="submission" date="2020-08" db="EMBL/GenBank/DDBJ databases">
        <title>Genomic Encyclopedia of Type Strains, Phase IV (KMG-V): Genome sequencing to study the core and pangenomes of soil and plant-associated prokaryotes.</title>
        <authorList>
            <person name="Whitman W."/>
        </authorList>
    </citation>
    <scope>NUCLEOTIDE SEQUENCE [LARGE SCALE GENOMIC DNA]</scope>
    <source>
        <strain evidence="1 2">X5P2</strain>
    </source>
</reference>